<organism evidence="5 6">
    <name type="scientific">Mucilaginibacter yixingensis</name>
    <dbReference type="NCBI Taxonomy" id="1295612"/>
    <lineage>
        <taxon>Bacteria</taxon>
        <taxon>Pseudomonadati</taxon>
        <taxon>Bacteroidota</taxon>
        <taxon>Sphingobacteriia</taxon>
        <taxon>Sphingobacteriales</taxon>
        <taxon>Sphingobacteriaceae</taxon>
        <taxon>Mucilaginibacter</taxon>
    </lineage>
</organism>
<keyword evidence="6" id="KW-1185">Reference proteome</keyword>
<dbReference type="GO" id="GO:0015074">
    <property type="term" value="P:DNA integration"/>
    <property type="evidence" value="ECO:0007669"/>
    <property type="project" value="InterPro"/>
</dbReference>
<dbReference type="InterPro" id="IPR013762">
    <property type="entry name" value="Integrase-like_cat_sf"/>
</dbReference>
<dbReference type="AlphaFoldDB" id="A0A2T5J9T5"/>
<dbReference type="Proteomes" id="UP000244168">
    <property type="component" value="Unassembled WGS sequence"/>
</dbReference>
<dbReference type="Gene3D" id="1.10.443.10">
    <property type="entry name" value="Intergrase catalytic core"/>
    <property type="match status" value="1"/>
</dbReference>
<gene>
    <name evidence="5" type="ORF">C8P68_104331</name>
</gene>
<evidence type="ECO:0000256" key="1">
    <source>
        <dbReference type="ARBA" id="ARBA00008857"/>
    </source>
</evidence>
<dbReference type="Pfam" id="PF00589">
    <property type="entry name" value="Phage_integrase"/>
    <property type="match status" value="1"/>
</dbReference>
<protein>
    <submittedName>
        <fullName evidence="5">Site-specific recombinase XerD</fullName>
    </submittedName>
</protein>
<dbReference type="InterPro" id="IPR050090">
    <property type="entry name" value="Tyrosine_recombinase_XerCD"/>
</dbReference>
<dbReference type="SUPFAM" id="SSF56349">
    <property type="entry name" value="DNA breaking-rejoining enzymes"/>
    <property type="match status" value="1"/>
</dbReference>
<name>A0A2T5J9T5_9SPHI</name>
<accession>A0A2T5J9T5</accession>
<feature type="domain" description="Tyr recombinase" evidence="4">
    <location>
        <begin position="242"/>
        <end position="424"/>
    </location>
</feature>
<dbReference type="InterPro" id="IPR011010">
    <property type="entry name" value="DNA_brk_join_enz"/>
</dbReference>
<comment type="similarity">
    <text evidence="1">Belongs to the 'phage' integrase family.</text>
</comment>
<dbReference type="InterPro" id="IPR002104">
    <property type="entry name" value="Integrase_catalytic"/>
</dbReference>
<reference evidence="5 6" key="1">
    <citation type="submission" date="2018-04" db="EMBL/GenBank/DDBJ databases">
        <title>Genomic Encyclopedia of Archaeal and Bacterial Type Strains, Phase II (KMG-II): from individual species to whole genera.</title>
        <authorList>
            <person name="Goeker M."/>
        </authorList>
    </citation>
    <scope>NUCLEOTIDE SEQUENCE [LARGE SCALE GENOMIC DNA]</scope>
    <source>
        <strain evidence="5 6">DSM 26809</strain>
    </source>
</reference>
<keyword evidence="3" id="KW-0233">DNA recombination</keyword>
<sequence length="428" mass="49746">MGLEPTTPRTTIWCSNQLSYTYRVFLVLKTSHAPNMRQKMYTEPKIVSTEDLSIRAYVTFYLNNKRVREYNGKTLGLRLNPNRAVSADERNLLLKKLQFELHKALDAGTYKTEISIPSSERFLSITQEHETPSQIHHKSTAEVLLLALNRKLNNDLSRKYKRNLRFIHRDFVAFLSEAELNQPLNKLTTSRIDDFLSRFNSSGTYYMNKRRDLGVLLNAAGRMIDYDVLVVKNSERRRTKAKLNKAYRKEQLKPLLTHLKKASPNLYLCCLLTYSTWLRPHEEIRLLTLGDFSRSCSEIRLSGDANKGGKVRTVFVPLYVREELNLTLKKLKPSENIFTGHVHPFNEDYFKTQWGRLKDDLIKLALIEQDQTIYSFRHTAAIEVYRKTKDVHLLQNLLAHSTLVVTLKYLRSLGELSHQDRETAAPTL</sequence>
<dbReference type="PROSITE" id="PS51898">
    <property type="entry name" value="TYR_RECOMBINASE"/>
    <property type="match status" value="1"/>
</dbReference>
<keyword evidence="2" id="KW-0238">DNA-binding</keyword>
<dbReference type="PANTHER" id="PTHR30349">
    <property type="entry name" value="PHAGE INTEGRASE-RELATED"/>
    <property type="match status" value="1"/>
</dbReference>
<dbReference type="CDD" id="cd00397">
    <property type="entry name" value="DNA_BRE_C"/>
    <property type="match status" value="1"/>
</dbReference>
<evidence type="ECO:0000259" key="4">
    <source>
        <dbReference type="PROSITE" id="PS51898"/>
    </source>
</evidence>
<dbReference type="PANTHER" id="PTHR30349:SF41">
    <property type="entry name" value="INTEGRASE_RECOMBINASE PROTEIN MJ0367-RELATED"/>
    <property type="match status" value="1"/>
</dbReference>
<evidence type="ECO:0000313" key="5">
    <source>
        <dbReference type="EMBL" id="PTQ96840.1"/>
    </source>
</evidence>
<dbReference type="GO" id="GO:0003677">
    <property type="term" value="F:DNA binding"/>
    <property type="evidence" value="ECO:0007669"/>
    <property type="project" value="UniProtKB-KW"/>
</dbReference>
<dbReference type="GO" id="GO:0006310">
    <property type="term" value="P:DNA recombination"/>
    <property type="evidence" value="ECO:0007669"/>
    <property type="project" value="UniProtKB-KW"/>
</dbReference>
<evidence type="ECO:0000256" key="3">
    <source>
        <dbReference type="ARBA" id="ARBA00023172"/>
    </source>
</evidence>
<dbReference type="EMBL" id="QAOQ01000004">
    <property type="protein sequence ID" value="PTQ96840.1"/>
    <property type="molecule type" value="Genomic_DNA"/>
</dbReference>
<evidence type="ECO:0000256" key="2">
    <source>
        <dbReference type="ARBA" id="ARBA00023125"/>
    </source>
</evidence>
<comment type="caution">
    <text evidence="5">The sequence shown here is derived from an EMBL/GenBank/DDBJ whole genome shotgun (WGS) entry which is preliminary data.</text>
</comment>
<evidence type="ECO:0000313" key="6">
    <source>
        <dbReference type="Proteomes" id="UP000244168"/>
    </source>
</evidence>
<proteinExistence type="inferred from homology"/>